<keyword evidence="2" id="KW-1185">Reference proteome</keyword>
<gene>
    <name evidence="1" type="ORF">PMAYCL1PPCAC_33311</name>
</gene>
<accession>A0AAN5DHF5</accession>
<evidence type="ECO:0000313" key="1">
    <source>
        <dbReference type="EMBL" id="GMR63116.1"/>
    </source>
</evidence>
<organism evidence="1 2">
    <name type="scientific">Pristionchus mayeri</name>
    <dbReference type="NCBI Taxonomy" id="1317129"/>
    <lineage>
        <taxon>Eukaryota</taxon>
        <taxon>Metazoa</taxon>
        <taxon>Ecdysozoa</taxon>
        <taxon>Nematoda</taxon>
        <taxon>Chromadorea</taxon>
        <taxon>Rhabditida</taxon>
        <taxon>Rhabditina</taxon>
        <taxon>Diplogasteromorpha</taxon>
        <taxon>Diplogasteroidea</taxon>
        <taxon>Neodiplogasteridae</taxon>
        <taxon>Pristionchus</taxon>
    </lineage>
</organism>
<reference evidence="2" key="1">
    <citation type="submission" date="2022-10" db="EMBL/GenBank/DDBJ databases">
        <title>Genome assembly of Pristionchus species.</title>
        <authorList>
            <person name="Yoshida K."/>
            <person name="Sommer R.J."/>
        </authorList>
    </citation>
    <scope>NUCLEOTIDE SEQUENCE [LARGE SCALE GENOMIC DNA]</scope>
    <source>
        <strain evidence="2">RS5460</strain>
    </source>
</reference>
<comment type="caution">
    <text evidence="1">The sequence shown here is derived from an EMBL/GenBank/DDBJ whole genome shotgun (WGS) entry which is preliminary data.</text>
</comment>
<proteinExistence type="predicted"/>
<name>A0AAN5DHF5_9BILA</name>
<protein>
    <submittedName>
        <fullName evidence="1">Uncharacterized protein</fullName>
    </submittedName>
</protein>
<dbReference type="AlphaFoldDB" id="A0AAN5DHF5"/>
<dbReference type="Proteomes" id="UP001328107">
    <property type="component" value="Unassembled WGS sequence"/>
</dbReference>
<dbReference type="EMBL" id="BTRK01000006">
    <property type="protein sequence ID" value="GMR63116.1"/>
    <property type="molecule type" value="Genomic_DNA"/>
</dbReference>
<evidence type="ECO:0000313" key="2">
    <source>
        <dbReference type="Proteomes" id="UP001328107"/>
    </source>
</evidence>
<sequence>MEVVPLSYSHDGFHLPLLKRPRPLPDTEIEKQHGVYAEWRTKAFIHRDSGKIPRVSVKCNIRVKYATLEVEGRFPAFKLKIPLISIGFVEDSGLDFLDIRGRTFRLLLCGIDEIQEMRDTLRYLVVRQRVPHALMGKEFEWKDEEVEEKQKVAKKISKWSPLNCLLAF</sequence>